<protein>
    <recommendedName>
        <fullName evidence="13">Conidial pigment biosynthesis oxidase Mlac1</fullName>
    </recommendedName>
</protein>
<dbReference type="KEGG" id="uvi:66061917"/>
<evidence type="ECO:0000259" key="9">
    <source>
        <dbReference type="Pfam" id="PF07731"/>
    </source>
</evidence>
<feature type="domain" description="Plastocyanin-like" evidence="9">
    <location>
        <begin position="520"/>
        <end position="650"/>
    </location>
</feature>
<keyword evidence="3" id="KW-0732">Signal</keyword>
<dbReference type="InterPro" id="IPR011707">
    <property type="entry name" value="Cu-oxidase-like_N"/>
</dbReference>
<dbReference type="InterPro" id="IPR011706">
    <property type="entry name" value="Cu-oxidase_C"/>
</dbReference>
<dbReference type="Pfam" id="PF00394">
    <property type="entry name" value="Cu-oxidase"/>
    <property type="match status" value="1"/>
</dbReference>
<dbReference type="EMBL" id="CP072753">
    <property type="protein sequence ID" value="QUC16898.1"/>
    <property type="molecule type" value="Genomic_DNA"/>
</dbReference>
<dbReference type="InterPro" id="IPR001117">
    <property type="entry name" value="Cu-oxidase_2nd"/>
</dbReference>
<keyword evidence="6" id="KW-0186">Copper</keyword>
<evidence type="ECO:0000259" key="8">
    <source>
        <dbReference type="Pfam" id="PF00394"/>
    </source>
</evidence>
<evidence type="ECO:0000256" key="7">
    <source>
        <dbReference type="ARBA" id="ARBA00023180"/>
    </source>
</evidence>
<dbReference type="Gene3D" id="2.60.40.420">
    <property type="entry name" value="Cupredoxins - blue copper proteins"/>
    <property type="match status" value="3"/>
</dbReference>
<dbReference type="GO" id="GO:0016491">
    <property type="term" value="F:oxidoreductase activity"/>
    <property type="evidence" value="ECO:0007669"/>
    <property type="project" value="UniProtKB-KW"/>
</dbReference>
<evidence type="ECO:0008006" key="13">
    <source>
        <dbReference type="Google" id="ProtNLM"/>
    </source>
</evidence>
<dbReference type="InterPro" id="IPR008972">
    <property type="entry name" value="Cupredoxin"/>
</dbReference>
<dbReference type="CDD" id="cd13850">
    <property type="entry name" value="CuRO_1_Abr2_like"/>
    <property type="match status" value="1"/>
</dbReference>
<dbReference type="PANTHER" id="PTHR11709:SF488">
    <property type="entry name" value="LACCASE-RELATED"/>
    <property type="match status" value="1"/>
</dbReference>
<accession>A0A8E5HKB7</accession>
<evidence type="ECO:0000259" key="10">
    <source>
        <dbReference type="Pfam" id="PF07732"/>
    </source>
</evidence>
<keyword evidence="2" id="KW-0479">Metal-binding</keyword>
<dbReference type="CDD" id="cd13898">
    <property type="entry name" value="CuRO_3_Abr2_like"/>
    <property type="match status" value="1"/>
</dbReference>
<dbReference type="OrthoDB" id="2121828at2759"/>
<dbReference type="GO" id="GO:0005507">
    <property type="term" value="F:copper ion binding"/>
    <property type="evidence" value="ECO:0007669"/>
    <property type="project" value="InterPro"/>
</dbReference>
<dbReference type="InterPro" id="IPR045087">
    <property type="entry name" value="Cu-oxidase_fam"/>
</dbReference>
<dbReference type="PANTHER" id="PTHR11709">
    <property type="entry name" value="MULTI-COPPER OXIDASE"/>
    <property type="match status" value="1"/>
</dbReference>
<dbReference type="PROSITE" id="PS00080">
    <property type="entry name" value="MULTICOPPER_OXIDASE2"/>
    <property type="match status" value="1"/>
</dbReference>
<evidence type="ECO:0000256" key="1">
    <source>
        <dbReference type="ARBA" id="ARBA00010609"/>
    </source>
</evidence>
<reference evidence="11" key="1">
    <citation type="submission" date="2020-03" db="EMBL/GenBank/DDBJ databases">
        <title>A mixture of massive structural variations and highly conserved coding sequences in Ustilaginoidea virens genome.</title>
        <authorList>
            <person name="Zhang K."/>
            <person name="Zhao Z."/>
            <person name="Zhang Z."/>
            <person name="Li Y."/>
            <person name="Hsiang T."/>
            <person name="Sun W."/>
        </authorList>
    </citation>
    <scope>NUCLEOTIDE SEQUENCE</scope>
    <source>
        <strain evidence="11">UV-8b</strain>
    </source>
</reference>
<dbReference type="Pfam" id="PF07731">
    <property type="entry name" value="Cu-oxidase_2"/>
    <property type="match status" value="1"/>
</dbReference>
<keyword evidence="4" id="KW-0677">Repeat</keyword>
<dbReference type="CDD" id="cd13876">
    <property type="entry name" value="CuRO_2_Abr2_like"/>
    <property type="match status" value="1"/>
</dbReference>
<comment type="similarity">
    <text evidence="1">Belongs to the multicopper oxidase family.</text>
</comment>
<dbReference type="GeneID" id="66061917"/>
<evidence type="ECO:0000313" key="11">
    <source>
        <dbReference type="EMBL" id="QUC16898.1"/>
    </source>
</evidence>
<evidence type="ECO:0000256" key="3">
    <source>
        <dbReference type="ARBA" id="ARBA00022729"/>
    </source>
</evidence>
<dbReference type="PROSITE" id="PS00079">
    <property type="entry name" value="MULTICOPPER_OXIDASE1"/>
    <property type="match status" value="1"/>
</dbReference>
<evidence type="ECO:0000256" key="2">
    <source>
        <dbReference type="ARBA" id="ARBA00022723"/>
    </source>
</evidence>
<keyword evidence="5" id="KW-0560">Oxidoreductase</keyword>
<dbReference type="InterPro" id="IPR033138">
    <property type="entry name" value="Cu_oxidase_CS"/>
</dbReference>
<evidence type="ECO:0000313" key="12">
    <source>
        <dbReference type="Proteomes" id="UP000027002"/>
    </source>
</evidence>
<feature type="domain" description="Plastocyanin-like" evidence="8">
    <location>
        <begin position="229"/>
        <end position="425"/>
    </location>
</feature>
<dbReference type="RefSeq" id="XP_042994571.1">
    <property type="nucleotide sequence ID" value="XM_043138637.1"/>
</dbReference>
<name>A0A8E5HKB7_USTVR</name>
<proteinExistence type="inferred from homology"/>
<dbReference type="FunFam" id="2.60.40.420:FF:000036">
    <property type="entry name" value="L-ascorbate oxidase"/>
    <property type="match status" value="1"/>
</dbReference>
<feature type="domain" description="Plastocyanin-like" evidence="10">
    <location>
        <begin position="87"/>
        <end position="200"/>
    </location>
</feature>
<sequence>MQAAESAPGRIPGGTLTANIKATDSVFEQGYTDLSHSSWTSSRTFNEDIHVTKACLKMTSLTGLALLLCVLASQSWAARVQKTLRIAWEKGAPNGQSREMIFTNGVFPGPELIFDEDDDVEITVHNDMNRNTTVHWHGIAQEGTPWADGVIGLSQQPIRPGESFVYRFKASPPGTHWYHSHERMTLVDGLHGAFFIRPKRDMKDLWSKISNDPKDIDAMSKAALDPKLMVLSDWSRFTSEEYWKAIEDSKLLLFCVDSILLNGHGEVYCPPQEFLVNQTQWGPQHFTFPDQNVTDKGCFPAVEEGIQGPWVNQSLPEKIPAHIQSGCVPSAGSNYTVEVDPADGWVSMNFIAAASNKQVDFSIDEHPMWIYEVDGNYVQPHKFVAAAITAGERFSVMVKLDKQPGRYTIRLPDSGATQVISGFANMVYKGAEHVSPPTKPYVTYGGLSGRPETDTESYAPYNISADYMPPWPANPPAATADEEYLLVMGRAGSSFQYTMNTNYLYPMDFKADRPLLHYPNQTVGTEDEKLVIRTKNGSWVDLILQVAVLPGDGAAFEHMMHKHGSKTWRIGNGAGVWKYKSVAEAIAAEPESFNLKDPGLRDSWLTMFSPVPAGGYWSVFRYQVTNPGPWLFHCHFELHAMGGMSIALLDGVDVWPQVPEEYAVRHHPSQGTQTLAATPNASKPWYNGMLNFMQAVLGILPGQGSEELRR</sequence>
<organism evidence="11 12">
    <name type="scientific">Ustilaginoidea virens</name>
    <name type="common">Rice false smut fungus</name>
    <name type="synonym">Villosiclava virens</name>
    <dbReference type="NCBI Taxonomy" id="1159556"/>
    <lineage>
        <taxon>Eukaryota</taxon>
        <taxon>Fungi</taxon>
        <taxon>Dikarya</taxon>
        <taxon>Ascomycota</taxon>
        <taxon>Pezizomycotina</taxon>
        <taxon>Sordariomycetes</taxon>
        <taxon>Hypocreomycetidae</taxon>
        <taxon>Hypocreales</taxon>
        <taxon>Clavicipitaceae</taxon>
        <taxon>Ustilaginoidea</taxon>
    </lineage>
</organism>
<keyword evidence="12" id="KW-1185">Reference proteome</keyword>
<evidence type="ECO:0000256" key="4">
    <source>
        <dbReference type="ARBA" id="ARBA00022737"/>
    </source>
</evidence>
<dbReference type="Proteomes" id="UP000027002">
    <property type="component" value="Chromosome 1"/>
</dbReference>
<evidence type="ECO:0000256" key="5">
    <source>
        <dbReference type="ARBA" id="ARBA00023002"/>
    </source>
</evidence>
<dbReference type="AlphaFoldDB" id="A0A8E5HKB7"/>
<dbReference type="InterPro" id="IPR002355">
    <property type="entry name" value="Cu_oxidase_Cu_BS"/>
</dbReference>
<gene>
    <name evidence="11" type="ORF">UV8b_01139</name>
</gene>
<dbReference type="Pfam" id="PF07732">
    <property type="entry name" value="Cu-oxidase_3"/>
    <property type="match status" value="1"/>
</dbReference>
<keyword evidence="7" id="KW-0325">Glycoprotein</keyword>
<evidence type="ECO:0000256" key="6">
    <source>
        <dbReference type="ARBA" id="ARBA00023008"/>
    </source>
</evidence>
<dbReference type="SUPFAM" id="SSF49503">
    <property type="entry name" value="Cupredoxins"/>
    <property type="match status" value="3"/>
</dbReference>